<keyword evidence="3" id="KW-1185">Reference proteome</keyword>
<dbReference type="InterPro" id="IPR001611">
    <property type="entry name" value="Leu-rich_rpt"/>
</dbReference>
<dbReference type="Proteomes" id="UP000694404">
    <property type="component" value="Unplaced"/>
</dbReference>
<gene>
    <name evidence="2" type="primary">LRRC71</name>
</gene>
<dbReference type="InterPro" id="IPR053040">
    <property type="entry name" value="LRR-containing_protein_71"/>
</dbReference>
<dbReference type="InterPro" id="IPR032675">
    <property type="entry name" value="LRR_dom_sf"/>
</dbReference>
<dbReference type="SMART" id="SM00368">
    <property type="entry name" value="LRR_RI"/>
    <property type="match status" value="4"/>
</dbReference>
<dbReference type="GeneTree" id="ENSGT00440000034367"/>
<organism evidence="2 3">
    <name type="scientific">Chelonoidis abingdonii</name>
    <name type="common">Abingdon island giant tortoise</name>
    <name type="synonym">Testudo abingdonii</name>
    <dbReference type="NCBI Taxonomy" id="106734"/>
    <lineage>
        <taxon>Eukaryota</taxon>
        <taxon>Metazoa</taxon>
        <taxon>Chordata</taxon>
        <taxon>Craniata</taxon>
        <taxon>Vertebrata</taxon>
        <taxon>Euteleostomi</taxon>
        <taxon>Archelosauria</taxon>
        <taxon>Testudinata</taxon>
        <taxon>Testudines</taxon>
        <taxon>Cryptodira</taxon>
        <taxon>Durocryptodira</taxon>
        <taxon>Testudinoidea</taxon>
        <taxon>Testudinidae</taxon>
        <taxon>Chelonoidis</taxon>
    </lineage>
</organism>
<dbReference type="Ensembl" id="ENSCABT00000026163.1">
    <property type="protein sequence ID" value="ENSCABP00000023879.1"/>
    <property type="gene ID" value="ENSCABG00000017577.1"/>
</dbReference>
<accession>A0A8C0IY21</accession>
<dbReference type="SUPFAM" id="SSF52047">
    <property type="entry name" value="RNI-like"/>
    <property type="match status" value="1"/>
</dbReference>
<dbReference type="OMA" id="VQYQVQF"/>
<feature type="region of interest" description="Disordered" evidence="1">
    <location>
        <begin position="308"/>
        <end position="329"/>
    </location>
</feature>
<reference evidence="2" key="2">
    <citation type="submission" date="2025-09" db="UniProtKB">
        <authorList>
            <consortium name="Ensembl"/>
        </authorList>
    </citation>
    <scope>IDENTIFICATION</scope>
</reference>
<evidence type="ECO:0000313" key="3">
    <source>
        <dbReference type="Proteomes" id="UP000694404"/>
    </source>
</evidence>
<proteinExistence type="predicted"/>
<feature type="region of interest" description="Disordered" evidence="1">
    <location>
        <begin position="369"/>
        <end position="389"/>
    </location>
</feature>
<dbReference type="PANTHER" id="PTHR46984:SF1">
    <property type="entry name" value="LEUCINE-RICH REPEAT-CONTAINING PROTEIN 71"/>
    <property type="match status" value="1"/>
</dbReference>
<dbReference type="AlphaFoldDB" id="A0A8C0IY21"/>
<evidence type="ECO:0000313" key="2">
    <source>
        <dbReference type="Ensembl" id="ENSCABP00000023879.1"/>
    </source>
</evidence>
<name>A0A8C0IY21_CHEAB</name>
<protein>
    <submittedName>
        <fullName evidence="2">Leucine rich repeat containing 71</fullName>
    </submittedName>
</protein>
<dbReference type="Gene3D" id="3.80.10.10">
    <property type="entry name" value="Ribonuclease Inhibitor"/>
    <property type="match status" value="1"/>
</dbReference>
<dbReference type="PANTHER" id="PTHR46984">
    <property type="entry name" value="LEUCINE-RICH REPEAT-CONTAINING PROTEIN 71"/>
    <property type="match status" value="1"/>
</dbReference>
<sequence length="512" mass="55935">MIQPRGGGTSVLGEVSATSSHGQSKMLLAQQGLWEWLWFGWSDCWAALSPEEYQCTGILEQDFNELCSRAGLTKIPKVTVSDMPAEKEVPASLTQIQSKYAYFRPCIQTELEHDDPKSVREIFLRGWKIEEKMLGVFSKCLPALANLQAVHLWKVGLTDLSLLSLIAILPNSPSPLPGCLFPFPESRTVQPDLIGNSHQHPCRVAHVSLRNNNIGDADAKLIGQALSTLKSSNKSLVSLTLSFNNISDLGAGYIAEGLRLNRSLLCLSLAHNQIGDQGAHKLAEVLGPFALTHTEVVERRRLLLEKESQERSRSVRLLPGHAHPPEGNRSIHFGGGGVSDATSELGTQPVGGAPVAQLTALRGRGLVSTPDQKAVRGKGTKSGTKEKRSLPPELEVLEPTEIMNPLLEQAEHRDGKVFLPGNRVLINLNLTWNQITEQGLKAFLAAVESQQQASKATAGVKWQMGLLRLSLGKNRFPADSKTFAKLQELMLPRDPTYRQLPKAPEEELAAPS</sequence>
<evidence type="ECO:0000256" key="1">
    <source>
        <dbReference type="SAM" id="MobiDB-lite"/>
    </source>
</evidence>
<dbReference type="Pfam" id="PF13516">
    <property type="entry name" value="LRR_6"/>
    <property type="match status" value="3"/>
</dbReference>
<reference evidence="2" key="1">
    <citation type="submission" date="2025-08" db="UniProtKB">
        <authorList>
            <consortium name="Ensembl"/>
        </authorList>
    </citation>
    <scope>IDENTIFICATION</scope>
</reference>